<evidence type="ECO:0000256" key="1">
    <source>
        <dbReference type="SAM" id="MobiDB-lite"/>
    </source>
</evidence>
<evidence type="ECO:0000313" key="3">
    <source>
        <dbReference type="Proteomes" id="UP001611415"/>
    </source>
</evidence>
<proteinExistence type="predicted"/>
<keyword evidence="3" id="KW-1185">Reference proteome</keyword>
<feature type="compositionally biased region" description="Basic and acidic residues" evidence="1">
    <location>
        <begin position="431"/>
        <end position="462"/>
    </location>
</feature>
<dbReference type="EMBL" id="JBIRYO010000021">
    <property type="protein sequence ID" value="MFI2477061.1"/>
    <property type="molecule type" value="Genomic_DNA"/>
</dbReference>
<accession>A0ABW7X7I3</accession>
<protein>
    <recommendedName>
        <fullName evidence="4">Ig-like domain-containing protein</fullName>
    </recommendedName>
</protein>
<feature type="region of interest" description="Disordered" evidence="1">
    <location>
        <begin position="320"/>
        <end position="339"/>
    </location>
</feature>
<reference evidence="2 3" key="1">
    <citation type="submission" date="2024-10" db="EMBL/GenBank/DDBJ databases">
        <title>The Natural Products Discovery Center: Release of the First 8490 Sequenced Strains for Exploring Actinobacteria Biosynthetic Diversity.</title>
        <authorList>
            <person name="Kalkreuter E."/>
            <person name="Kautsar S.A."/>
            <person name="Yang D."/>
            <person name="Bader C.D."/>
            <person name="Teijaro C.N."/>
            <person name="Fluegel L."/>
            <person name="Davis C.M."/>
            <person name="Simpson J.R."/>
            <person name="Lauterbach L."/>
            <person name="Steele A.D."/>
            <person name="Gui C."/>
            <person name="Meng S."/>
            <person name="Li G."/>
            <person name="Viehrig K."/>
            <person name="Ye F."/>
            <person name="Su P."/>
            <person name="Kiefer A.F."/>
            <person name="Nichols A."/>
            <person name="Cepeda A.J."/>
            <person name="Yan W."/>
            <person name="Fan B."/>
            <person name="Jiang Y."/>
            <person name="Adhikari A."/>
            <person name="Zheng C.-J."/>
            <person name="Schuster L."/>
            <person name="Cowan T.M."/>
            <person name="Smanski M.J."/>
            <person name="Chevrette M.G."/>
            <person name="De Carvalho L.P.S."/>
            <person name="Shen B."/>
        </authorList>
    </citation>
    <scope>NUCLEOTIDE SEQUENCE [LARGE SCALE GENOMIC DNA]</scope>
    <source>
        <strain evidence="2 3">NPDC019275</strain>
    </source>
</reference>
<feature type="region of interest" description="Disordered" evidence="1">
    <location>
        <begin position="419"/>
        <end position="462"/>
    </location>
</feature>
<evidence type="ECO:0000313" key="2">
    <source>
        <dbReference type="EMBL" id="MFI2477061.1"/>
    </source>
</evidence>
<name>A0ABW7X7I3_9NOCA</name>
<comment type="caution">
    <text evidence="2">The sequence shown here is derived from an EMBL/GenBank/DDBJ whole genome shotgun (WGS) entry which is preliminary data.</text>
</comment>
<evidence type="ECO:0008006" key="4">
    <source>
        <dbReference type="Google" id="ProtNLM"/>
    </source>
</evidence>
<sequence>MAFGNIFESGAITDPDFLLPATKTQSDPHRFGVCWEKRITVILGWDDPAAPLQVRARTPSGKVLGDKRIQPVRGRSWLFWRIPLPYESERDGTWQCVVERVPTDGEFSPPPTDVRYAFLVVCSGGPKLTPLVNRRRVYTGDVVDPMLGLHYPDRTTPHGASVSLTIDAPGVALGELTTQAHLAPPVISGDAVDSFHATLQSIAKSAGGELPVATSTIPVPLFDDGMHRDGAMESDGIFNNPLKDLTKAEGTYHFRAVATYGESAWKPILTGVVAGDGAEFSTARSDDWVRGEVIGTEENAVSATVTESHRLIGRAPWSTARGGTCSGAAPTGDPPLSLRRGQAQARSGAGAVEFVGEGSEVGDPGIDQGVGVGRDGIPFGALRRLGQAAQPAGQRGRGRLIHGPAGGVDGDVDQLDGFGTARGLGVRGRGGQRDQRAHSDGEGGGGRRLDHDFLSEVYEARP</sequence>
<dbReference type="Proteomes" id="UP001611415">
    <property type="component" value="Unassembled WGS sequence"/>
</dbReference>
<dbReference type="RefSeq" id="WP_397094401.1">
    <property type="nucleotide sequence ID" value="NZ_JBIRYO010000021.1"/>
</dbReference>
<organism evidence="2 3">
    <name type="scientific">Nocardia xishanensis</name>
    <dbReference type="NCBI Taxonomy" id="238964"/>
    <lineage>
        <taxon>Bacteria</taxon>
        <taxon>Bacillati</taxon>
        <taxon>Actinomycetota</taxon>
        <taxon>Actinomycetes</taxon>
        <taxon>Mycobacteriales</taxon>
        <taxon>Nocardiaceae</taxon>
        <taxon>Nocardia</taxon>
    </lineage>
</organism>
<gene>
    <name evidence="2" type="ORF">ACH49W_27080</name>
</gene>
<feature type="compositionally biased region" description="Gly residues" evidence="1">
    <location>
        <begin position="420"/>
        <end position="429"/>
    </location>
</feature>